<proteinExistence type="predicted"/>
<dbReference type="SMR" id="A0A1I7RQB1"/>
<reference evidence="5" key="1">
    <citation type="submission" date="2016-11" db="UniProtKB">
        <authorList>
            <consortium name="WormBaseParasite"/>
        </authorList>
    </citation>
    <scope>IDENTIFICATION</scope>
</reference>
<dbReference type="Proteomes" id="UP000659654">
    <property type="component" value="Unassembled WGS sequence"/>
</dbReference>
<feature type="domain" description="SGNH" evidence="1">
    <location>
        <begin position="18"/>
        <end position="241"/>
    </location>
</feature>
<name>A0A1I7RQB1_BURXY</name>
<dbReference type="EMBL" id="CAJFDI010000003">
    <property type="protein sequence ID" value="CAD5219227.1"/>
    <property type="molecule type" value="Genomic_DNA"/>
</dbReference>
<accession>A0A1I7RQB1</accession>
<evidence type="ECO:0000313" key="5">
    <source>
        <dbReference type="WBParaSite" id="BXY_0290300.1"/>
    </source>
</evidence>
<organism evidence="3 5">
    <name type="scientific">Bursaphelenchus xylophilus</name>
    <name type="common">Pinewood nematode worm</name>
    <name type="synonym">Aphelenchoides xylophilus</name>
    <dbReference type="NCBI Taxonomy" id="6326"/>
    <lineage>
        <taxon>Eukaryota</taxon>
        <taxon>Metazoa</taxon>
        <taxon>Ecdysozoa</taxon>
        <taxon>Nematoda</taxon>
        <taxon>Chromadorea</taxon>
        <taxon>Rhabditida</taxon>
        <taxon>Tylenchina</taxon>
        <taxon>Tylenchomorpha</taxon>
        <taxon>Aphelenchoidea</taxon>
        <taxon>Aphelenchoididae</taxon>
        <taxon>Bursaphelenchus</taxon>
    </lineage>
</organism>
<sequence>MVMRQIRWDKDSYLSKLRLGKGSKEVVVFGNSLARDLQYGVSTIFNDVIGNLSVIAAGHCSPYMAKYAQKTLFCDEKCLKHCFDYERQILNILKEWPTPIDIIIVQHSYGEFKRLPYNPNDEPQQIIQNFYSQLESIAREAVILPYAEVWAPSEFTVYMKRLAFLDGVISSSDKRQRNETEIINKRIEDIKCRKCIKIDYSKLVCHKNGRCNFSSPNGTLYYVDHLHTTMYHSLTYAERIRQRYDEFLMNNE</sequence>
<dbReference type="Proteomes" id="UP000095284">
    <property type="component" value="Unplaced"/>
</dbReference>
<protein>
    <submittedName>
        <fullName evidence="2">(pine wood nematode) hypothetical protein</fullName>
    </submittedName>
</protein>
<keyword evidence="4" id="KW-1185">Reference proteome</keyword>
<dbReference type="OrthoDB" id="92766at2759"/>
<evidence type="ECO:0000313" key="2">
    <source>
        <dbReference type="EMBL" id="CAD5219227.1"/>
    </source>
</evidence>
<dbReference type="WBParaSite" id="BXY_0290300.1">
    <property type="protein sequence ID" value="BXY_0290300.1"/>
    <property type="gene ID" value="BXY_0290300"/>
</dbReference>
<dbReference type="EMBL" id="CAJFCV020000003">
    <property type="protein sequence ID" value="CAG9104299.1"/>
    <property type="molecule type" value="Genomic_DNA"/>
</dbReference>
<dbReference type="AlphaFoldDB" id="A0A1I7RQB1"/>
<evidence type="ECO:0000313" key="3">
    <source>
        <dbReference type="Proteomes" id="UP000095284"/>
    </source>
</evidence>
<reference evidence="2" key="2">
    <citation type="submission" date="2020-09" db="EMBL/GenBank/DDBJ databases">
        <authorList>
            <person name="Kikuchi T."/>
        </authorList>
    </citation>
    <scope>NUCLEOTIDE SEQUENCE</scope>
    <source>
        <strain evidence="2">Ka4C1</strain>
    </source>
</reference>
<dbReference type="Proteomes" id="UP000582659">
    <property type="component" value="Unassembled WGS sequence"/>
</dbReference>
<gene>
    <name evidence="2" type="ORF">BXYJ_LOCUS5573</name>
</gene>
<evidence type="ECO:0000313" key="4">
    <source>
        <dbReference type="Proteomes" id="UP000659654"/>
    </source>
</evidence>
<dbReference type="Pfam" id="PF19040">
    <property type="entry name" value="SGNH"/>
    <property type="match status" value="1"/>
</dbReference>
<dbReference type="InterPro" id="IPR043968">
    <property type="entry name" value="SGNH"/>
</dbReference>
<evidence type="ECO:0000259" key="1">
    <source>
        <dbReference type="Pfam" id="PF19040"/>
    </source>
</evidence>